<feature type="transmembrane region" description="Helical" evidence="6">
    <location>
        <begin position="409"/>
        <end position="429"/>
    </location>
</feature>
<evidence type="ECO:0000256" key="1">
    <source>
        <dbReference type="ARBA" id="ARBA00004141"/>
    </source>
</evidence>
<dbReference type="InterPro" id="IPR011990">
    <property type="entry name" value="TPR-like_helical_dom_sf"/>
</dbReference>
<evidence type="ECO:0000256" key="3">
    <source>
        <dbReference type="ARBA" id="ARBA00022989"/>
    </source>
</evidence>
<keyword evidence="5" id="KW-0802">TPR repeat</keyword>
<keyword evidence="3 6" id="KW-1133">Transmembrane helix</keyword>
<dbReference type="InterPro" id="IPR019734">
    <property type="entry name" value="TPR_rpt"/>
</dbReference>
<feature type="repeat" description="TPR" evidence="5">
    <location>
        <begin position="501"/>
        <end position="534"/>
    </location>
</feature>
<feature type="transmembrane region" description="Helical" evidence="6">
    <location>
        <begin position="118"/>
        <end position="140"/>
    </location>
</feature>
<evidence type="ECO:0000256" key="5">
    <source>
        <dbReference type="PROSITE-ProRule" id="PRU00339"/>
    </source>
</evidence>
<evidence type="ECO:0000256" key="2">
    <source>
        <dbReference type="ARBA" id="ARBA00022692"/>
    </source>
</evidence>
<comment type="caution">
    <text evidence="8">The sequence shown here is derived from an EMBL/GenBank/DDBJ whole genome shotgun (WGS) entry which is preliminary data.</text>
</comment>
<feature type="transmembrane region" description="Helical" evidence="6">
    <location>
        <begin position="29"/>
        <end position="53"/>
    </location>
</feature>
<keyword evidence="8" id="KW-0436">Ligase</keyword>
<reference evidence="8 9" key="1">
    <citation type="submission" date="2023-05" db="EMBL/GenBank/DDBJ databases">
        <title>Genome sequence of Pinibacter sp. MAH-24.</title>
        <authorList>
            <person name="Huq M.A."/>
        </authorList>
    </citation>
    <scope>NUCLEOTIDE SEQUENCE [LARGE SCALE GENOMIC DNA]</scope>
    <source>
        <strain evidence="8 9">MAH-24</strain>
    </source>
</reference>
<dbReference type="PANTHER" id="PTHR37422:SF13">
    <property type="entry name" value="LIPOPOLYSACCHARIDE BIOSYNTHESIS PROTEIN PA4999-RELATED"/>
    <property type="match status" value="1"/>
</dbReference>
<dbReference type="SUPFAM" id="SSF48452">
    <property type="entry name" value="TPR-like"/>
    <property type="match status" value="1"/>
</dbReference>
<name>A0ABT6R6N2_9BACT</name>
<evidence type="ECO:0000256" key="4">
    <source>
        <dbReference type="ARBA" id="ARBA00023136"/>
    </source>
</evidence>
<gene>
    <name evidence="8" type="ORF">QJ048_00490</name>
</gene>
<dbReference type="Proteomes" id="UP001226434">
    <property type="component" value="Unassembled WGS sequence"/>
</dbReference>
<proteinExistence type="predicted"/>
<dbReference type="PROSITE" id="PS50005">
    <property type="entry name" value="TPR"/>
    <property type="match status" value="1"/>
</dbReference>
<comment type="subcellular location">
    <subcellularLocation>
        <location evidence="1">Membrane</location>
        <topology evidence="1">Multi-pass membrane protein</topology>
    </subcellularLocation>
</comment>
<feature type="transmembrane region" description="Helical" evidence="6">
    <location>
        <begin position="184"/>
        <end position="202"/>
    </location>
</feature>
<feature type="transmembrane region" description="Helical" evidence="6">
    <location>
        <begin position="381"/>
        <end position="397"/>
    </location>
</feature>
<accession>A0ABT6R6N2</accession>
<feature type="transmembrane region" description="Helical" evidence="6">
    <location>
        <begin position="329"/>
        <end position="349"/>
    </location>
</feature>
<feature type="domain" description="O-antigen ligase-related" evidence="7">
    <location>
        <begin position="191"/>
        <end position="341"/>
    </location>
</feature>
<feature type="transmembrane region" description="Helical" evidence="6">
    <location>
        <begin position="65"/>
        <end position="88"/>
    </location>
</feature>
<evidence type="ECO:0000259" key="7">
    <source>
        <dbReference type="Pfam" id="PF04932"/>
    </source>
</evidence>
<feature type="transmembrane region" description="Helical" evidence="6">
    <location>
        <begin position="94"/>
        <end position="111"/>
    </location>
</feature>
<keyword evidence="4 6" id="KW-0472">Membrane</keyword>
<keyword evidence="2 6" id="KW-0812">Transmembrane</keyword>
<dbReference type="PANTHER" id="PTHR37422">
    <property type="entry name" value="TEICHURONIC ACID BIOSYNTHESIS PROTEIN TUAE"/>
    <property type="match status" value="1"/>
</dbReference>
<keyword evidence="9" id="KW-1185">Reference proteome</keyword>
<dbReference type="RefSeq" id="WP_282332344.1">
    <property type="nucleotide sequence ID" value="NZ_JASBRG010000001.1"/>
</dbReference>
<dbReference type="Gene3D" id="1.25.40.10">
    <property type="entry name" value="Tetratricopeptide repeat domain"/>
    <property type="match status" value="1"/>
</dbReference>
<protein>
    <submittedName>
        <fullName evidence="8">O-antigen ligase family protein</fullName>
    </submittedName>
</protein>
<evidence type="ECO:0000256" key="6">
    <source>
        <dbReference type="SAM" id="Phobius"/>
    </source>
</evidence>
<feature type="transmembrane region" description="Helical" evidence="6">
    <location>
        <begin position="160"/>
        <end position="177"/>
    </location>
</feature>
<evidence type="ECO:0000313" key="8">
    <source>
        <dbReference type="EMBL" id="MDI3318228.1"/>
    </source>
</evidence>
<sequence>MDRIFSTLLVATIICGSLANSGTFLSPTLTAYFCYTITVTLLVLLTLAVIFISKKVPLIDKQKRLTTGLFLGWIIFYLLQPLLCHFSVNLDHAYFLAHLFLFVSLVLLFGIDRLRPSMIFLIASLFAVAECVICFLQLVGFVKPFNKFFSVTGTWVNPNVTAMFLAMSLPAICYTALWHEGKNYRYISFAATVFLFVALLLLQCRAALLAAGVVIGIIFAYRYSLFQKIGKLSCKKRIASVVLCSLMLALVVVGGYYEKENSTAGRLLIWKLCVSLGMEQAFTGHGLGTFERNYNLYQASYFDSGIATNSEKQIASYIRMAYCEPLQNFVEGGFVAALLFIAMLLSVLIKPPSKTNTVGIAAYAGIAGFFVMSIANFTVQAIPVMCLLVIYLTIYIVDPVQKINNLSIFRRITCGALFMIGLLFGARQWKLAREYNSLQEINRLAFTQKRNDTLLKMTFLENELSNESLFWKTYARLLCENHNYTQSLSAIEKAISLTPDPGLYLQAARIHAQLKQYNAAEQKFNDACNLEPYKMEPVVGLMELYKEIGSHAKASQMARTVLQMKPRGISANAERYKQAASELLKTYSLVQQTDTARPAYKIVIQQHK</sequence>
<dbReference type="GO" id="GO:0016874">
    <property type="term" value="F:ligase activity"/>
    <property type="evidence" value="ECO:0007669"/>
    <property type="project" value="UniProtKB-KW"/>
</dbReference>
<dbReference type="InterPro" id="IPR007016">
    <property type="entry name" value="O-antigen_ligase-rel_domated"/>
</dbReference>
<dbReference type="InterPro" id="IPR051533">
    <property type="entry name" value="WaaL-like"/>
</dbReference>
<organism evidence="8 9">
    <name type="scientific">Pinibacter soli</name>
    <dbReference type="NCBI Taxonomy" id="3044211"/>
    <lineage>
        <taxon>Bacteria</taxon>
        <taxon>Pseudomonadati</taxon>
        <taxon>Bacteroidota</taxon>
        <taxon>Chitinophagia</taxon>
        <taxon>Chitinophagales</taxon>
        <taxon>Chitinophagaceae</taxon>
        <taxon>Pinibacter</taxon>
    </lineage>
</organism>
<feature type="transmembrane region" description="Helical" evidence="6">
    <location>
        <begin position="208"/>
        <end position="226"/>
    </location>
</feature>
<dbReference type="EMBL" id="JASBRG010000001">
    <property type="protein sequence ID" value="MDI3318228.1"/>
    <property type="molecule type" value="Genomic_DNA"/>
</dbReference>
<dbReference type="Pfam" id="PF04932">
    <property type="entry name" value="Wzy_C"/>
    <property type="match status" value="1"/>
</dbReference>
<feature type="transmembrane region" description="Helical" evidence="6">
    <location>
        <begin position="238"/>
        <end position="257"/>
    </location>
</feature>
<evidence type="ECO:0000313" key="9">
    <source>
        <dbReference type="Proteomes" id="UP001226434"/>
    </source>
</evidence>